<name>A0A5J9WD42_9POAL</name>
<dbReference type="Gene3D" id="1.20.1280.50">
    <property type="match status" value="1"/>
</dbReference>
<accession>A0A5J9WD42</accession>
<dbReference type="InterPro" id="IPR036047">
    <property type="entry name" value="F-box-like_dom_sf"/>
</dbReference>
<protein>
    <recommendedName>
        <fullName evidence="1">F-box domain-containing protein</fullName>
    </recommendedName>
</protein>
<dbReference type="EMBL" id="RWGY01000004">
    <property type="protein sequence ID" value="TVU46098.1"/>
    <property type="molecule type" value="Genomic_DNA"/>
</dbReference>
<dbReference type="SUPFAM" id="SSF81383">
    <property type="entry name" value="F-box domain"/>
    <property type="match status" value="1"/>
</dbReference>
<dbReference type="OrthoDB" id="639965at2759"/>
<dbReference type="AlphaFoldDB" id="A0A5J9WD42"/>
<gene>
    <name evidence="2" type="ORF">EJB05_05616</name>
</gene>
<dbReference type="Pfam" id="PF00646">
    <property type="entry name" value="F-box"/>
    <property type="match status" value="1"/>
</dbReference>
<keyword evidence="3" id="KW-1185">Reference proteome</keyword>
<sequence>MDDRSEAMEQGRWQQDLSDDLLGDILRRVALRDLAVSRGVCKAWRAVIDDGRLLRAELRLCTLAGLFIYTNPEIHFSELFSRPSAAVNSVKYPRSMTIEDHCNDLLLFYDSVPNPATGRRATLPEPRPPPPAHTGTEDFFQDSFLVCDPTVSAHYEVFSIPRIETKDEDLEFVRGVDADGYRTCTYVLQPKHRDKTLLASEWPPSPFILNVFSSVTGRWEKRLFHRDGEAAGTVEDMRLDYPSWLCRRHAVYYRAALYVHCEHYFIIRLSLLDNKYLVIKPPSRGSCESPQFHLGRSQKGIYYALLDEQNRLRVWSLDESRCKTEWELNHDSICSLLKPSAQA</sequence>
<dbReference type="PANTHER" id="PTHR34591">
    <property type="entry name" value="OS03G0653100 PROTEIN-RELATED"/>
    <property type="match status" value="1"/>
</dbReference>
<dbReference type="Proteomes" id="UP000324897">
    <property type="component" value="Chromosome 5"/>
</dbReference>
<dbReference type="Gramene" id="TVU46098">
    <property type="protein sequence ID" value="TVU46098"/>
    <property type="gene ID" value="EJB05_05616"/>
</dbReference>
<organism evidence="2 3">
    <name type="scientific">Eragrostis curvula</name>
    <name type="common">weeping love grass</name>
    <dbReference type="NCBI Taxonomy" id="38414"/>
    <lineage>
        <taxon>Eukaryota</taxon>
        <taxon>Viridiplantae</taxon>
        <taxon>Streptophyta</taxon>
        <taxon>Embryophyta</taxon>
        <taxon>Tracheophyta</taxon>
        <taxon>Spermatophyta</taxon>
        <taxon>Magnoliopsida</taxon>
        <taxon>Liliopsida</taxon>
        <taxon>Poales</taxon>
        <taxon>Poaceae</taxon>
        <taxon>PACMAD clade</taxon>
        <taxon>Chloridoideae</taxon>
        <taxon>Eragrostideae</taxon>
        <taxon>Eragrostidinae</taxon>
        <taxon>Eragrostis</taxon>
    </lineage>
</organism>
<feature type="domain" description="F-box" evidence="1">
    <location>
        <begin position="17"/>
        <end position="57"/>
    </location>
</feature>
<evidence type="ECO:0000259" key="1">
    <source>
        <dbReference type="SMART" id="SM00256"/>
    </source>
</evidence>
<comment type="caution">
    <text evidence="2">The sequence shown here is derived from an EMBL/GenBank/DDBJ whole genome shotgun (WGS) entry which is preliminary data.</text>
</comment>
<feature type="non-terminal residue" evidence="2">
    <location>
        <position position="1"/>
    </location>
</feature>
<evidence type="ECO:0000313" key="3">
    <source>
        <dbReference type="Proteomes" id="UP000324897"/>
    </source>
</evidence>
<dbReference type="InterPro" id="IPR001810">
    <property type="entry name" value="F-box_dom"/>
</dbReference>
<evidence type="ECO:0000313" key="2">
    <source>
        <dbReference type="EMBL" id="TVU46098.1"/>
    </source>
</evidence>
<dbReference type="SMART" id="SM00256">
    <property type="entry name" value="FBOX"/>
    <property type="match status" value="1"/>
</dbReference>
<proteinExistence type="predicted"/>
<dbReference type="PANTHER" id="PTHR34591:SF29">
    <property type="entry name" value="F-BOX DOMAIN-CONTAINING PROTEIN"/>
    <property type="match status" value="1"/>
</dbReference>
<reference evidence="2 3" key="1">
    <citation type="journal article" date="2019" name="Sci. Rep.">
        <title>A high-quality genome of Eragrostis curvula grass provides insights into Poaceae evolution and supports new strategies to enhance forage quality.</title>
        <authorList>
            <person name="Carballo J."/>
            <person name="Santos B.A.C.M."/>
            <person name="Zappacosta D."/>
            <person name="Garbus I."/>
            <person name="Selva J.P."/>
            <person name="Gallo C.A."/>
            <person name="Diaz A."/>
            <person name="Albertini E."/>
            <person name="Caccamo M."/>
            <person name="Echenique V."/>
        </authorList>
    </citation>
    <scope>NUCLEOTIDE SEQUENCE [LARGE SCALE GENOMIC DNA]</scope>
    <source>
        <strain evidence="3">cv. Victoria</strain>
        <tissue evidence="2">Leaf</tissue>
    </source>
</reference>